<keyword evidence="1" id="KW-0812">Transmembrane</keyword>
<dbReference type="Pfam" id="PF13365">
    <property type="entry name" value="Trypsin_2"/>
    <property type="match status" value="1"/>
</dbReference>
<dbReference type="GO" id="GO:0006508">
    <property type="term" value="P:proteolysis"/>
    <property type="evidence" value="ECO:0007669"/>
    <property type="project" value="InterPro"/>
</dbReference>
<reference evidence="2 3" key="1">
    <citation type="submission" date="2017-09" db="EMBL/GenBank/DDBJ databases">
        <title>Depth-based differentiation of microbial function through sediment-hosted aquifers and enrichment of novel symbionts in the deep terrestrial subsurface.</title>
        <authorList>
            <person name="Probst A.J."/>
            <person name="Ladd B."/>
            <person name="Jarett J.K."/>
            <person name="Geller-Mcgrath D.E."/>
            <person name="Sieber C.M."/>
            <person name="Emerson J.B."/>
            <person name="Anantharaman K."/>
            <person name="Thomas B.C."/>
            <person name="Malmstrom R."/>
            <person name="Stieglmeier M."/>
            <person name="Klingl A."/>
            <person name="Woyke T."/>
            <person name="Ryan C.M."/>
            <person name="Banfield J.F."/>
        </authorList>
    </citation>
    <scope>NUCLEOTIDE SEQUENCE [LARGE SCALE GENOMIC DNA]</scope>
    <source>
        <strain evidence="2">CG11_big_fil_rev_8_21_14_0_20_40_15</strain>
    </source>
</reference>
<dbReference type="PRINTS" id="PR00834">
    <property type="entry name" value="PROTEASES2C"/>
</dbReference>
<proteinExistence type="predicted"/>
<dbReference type="InterPro" id="IPR009003">
    <property type="entry name" value="Peptidase_S1_PA"/>
</dbReference>
<evidence type="ECO:0008006" key="4">
    <source>
        <dbReference type="Google" id="ProtNLM"/>
    </source>
</evidence>
<evidence type="ECO:0000256" key="1">
    <source>
        <dbReference type="SAM" id="Phobius"/>
    </source>
</evidence>
<accession>A0A2H0KRR9</accession>
<sequence>MAIAKNKFINLGLMFVLGGIGGILGCQLLFPWLAGFSFLKNIDWIKNIGERTTVINRTERIVITENEALGDAIEKGSGIVLGIVSERTEKIIAKKKITLEKPEILGQGTGFIASSDGLIITAQNLIPDSAQKVLVVLGGRQIEAEIKKIDKASGVAVLKINENNLPVLPFSNNEVKLGEQLYLIGAKSPDFNKFVDVSIAKQVSPILVADFAGKEIIGSPIFNIKGEIVGINWADSLGEAKITLSAAIKELLK</sequence>
<dbReference type="AlphaFoldDB" id="A0A2H0KRR9"/>
<dbReference type="PANTHER" id="PTHR22939">
    <property type="entry name" value="SERINE PROTEASE FAMILY S1C HTRA-RELATED"/>
    <property type="match status" value="1"/>
</dbReference>
<dbReference type="Proteomes" id="UP000229317">
    <property type="component" value="Unassembled WGS sequence"/>
</dbReference>
<dbReference type="GO" id="GO:0004252">
    <property type="term" value="F:serine-type endopeptidase activity"/>
    <property type="evidence" value="ECO:0007669"/>
    <property type="project" value="InterPro"/>
</dbReference>
<feature type="transmembrane region" description="Helical" evidence="1">
    <location>
        <begin position="12"/>
        <end position="33"/>
    </location>
</feature>
<protein>
    <recommendedName>
        <fullName evidence="4">Serine protease</fullName>
    </recommendedName>
</protein>
<comment type="caution">
    <text evidence="2">The sequence shown here is derived from an EMBL/GenBank/DDBJ whole genome shotgun (WGS) entry which is preliminary data.</text>
</comment>
<evidence type="ECO:0000313" key="2">
    <source>
        <dbReference type="EMBL" id="PIQ74842.1"/>
    </source>
</evidence>
<dbReference type="PANTHER" id="PTHR22939:SF129">
    <property type="entry name" value="SERINE PROTEASE HTRA2, MITOCHONDRIAL"/>
    <property type="match status" value="1"/>
</dbReference>
<organism evidence="2 3">
    <name type="scientific">Candidatus Portnoybacteria bacterium CG11_big_fil_rev_8_21_14_0_20_40_15</name>
    <dbReference type="NCBI Taxonomy" id="1974817"/>
    <lineage>
        <taxon>Bacteria</taxon>
        <taxon>Candidatus Portnoyibacteriota</taxon>
    </lineage>
</organism>
<keyword evidence="1" id="KW-1133">Transmembrane helix</keyword>
<dbReference type="Gene3D" id="2.40.10.10">
    <property type="entry name" value="Trypsin-like serine proteases"/>
    <property type="match status" value="2"/>
</dbReference>
<gene>
    <name evidence="2" type="ORF">COV84_04395</name>
</gene>
<dbReference type="InterPro" id="IPR001940">
    <property type="entry name" value="Peptidase_S1C"/>
</dbReference>
<dbReference type="SUPFAM" id="SSF50494">
    <property type="entry name" value="Trypsin-like serine proteases"/>
    <property type="match status" value="1"/>
</dbReference>
<dbReference type="EMBL" id="PCVO01000066">
    <property type="protein sequence ID" value="PIQ74842.1"/>
    <property type="molecule type" value="Genomic_DNA"/>
</dbReference>
<evidence type="ECO:0000313" key="3">
    <source>
        <dbReference type="Proteomes" id="UP000229317"/>
    </source>
</evidence>
<dbReference type="PROSITE" id="PS51257">
    <property type="entry name" value="PROKAR_LIPOPROTEIN"/>
    <property type="match status" value="1"/>
</dbReference>
<dbReference type="InterPro" id="IPR043504">
    <property type="entry name" value="Peptidase_S1_PA_chymotrypsin"/>
</dbReference>
<name>A0A2H0KRR9_9BACT</name>
<keyword evidence="1" id="KW-0472">Membrane</keyword>